<feature type="domain" description="CoA carboxyltransferase N-terminal" evidence="5">
    <location>
        <begin position="36"/>
        <end position="294"/>
    </location>
</feature>
<dbReference type="GO" id="GO:0003989">
    <property type="term" value="F:acetyl-CoA carboxylase activity"/>
    <property type="evidence" value="ECO:0007669"/>
    <property type="project" value="InterPro"/>
</dbReference>
<dbReference type="AlphaFoldDB" id="A0A1H3AS32"/>
<dbReference type="InterPro" id="IPR000438">
    <property type="entry name" value="Acetyl_CoA_COase_Trfase_b_su"/>
</dbReference>
<comment type="caution">
    <text evidence="4">Lacks conserved residue(s) required for the propagation of feature annotation.</text>
</comment>
<comment type="function">
    <text evidence="4">Component of the acetyl coenzyme A carboxylase (ACC) complex. Biotin carboxylase (BC) catalyzes the carboxylation of biotin on its carrier protein (BCCP) and then the CO(2) group is transferred by the transcarboxylase to acetyl-CoA to form malonyl-CoA.</text>
</comment>
<keyword evidence="2 4" id="KW-0808">Transferase</keyword>
<dbReference type="Gene3D" id="3.90.226.10">
    <property type="entry name" value="2-enoyl-CoA Hydratase, Chain A, domain 1"/>
    <property type="match status" value="1"/>
</dbReference>
<keyword evidence="4" id="KW-0276">Fatty acid metabolism</keyword>
<gene>
    <name evidence="4" type="primary">accD</name>
    <name evidence="6" type="ORF">SAMN04488579_101159</name>
</gene>
<dbReference type="PANTHER" id="PTHR42995:SF5">
    <property type="entry name" value="ACETYL-COENZYME A CARBOXYLASE CARBOXYL TRANSFERASE SUBUNIT BETA, CHLOROPLASTIC"/>
    <property type="match status" value="1"/>
</dbReference>
<comment type="subunit">
    <text evidence="4">Acetyl-CoA carboxylase is a heterohexamer composed of biotin carboxyl carrier protein (AccB), biotin carboxylase (AccC) and two subunits each of ACCase subunit alpha (AccA) and ACCase subunit beta (AccD).</text>
</comment>
<evidence type="ECO:0000256" key="2">
    <source>
        <dbReference type="ARBA" id="ARBA00022679"/>
    </source>
</evidence>
<dbReference type="GO" id="GO:2001295">
    <property type="term" value="P:malonyl-CoA biosynthetic process"/>
    <property type="evidence" value="ECO:0007669"/>
    <property type="project" value="UniProtKB-UniRule"/>
</dbReference>
<keyword evidence="4" id="KW-0963">Cytoplasm</keyword>
<dbReference type="InterPro" id="IPR029045">
    <property type="entry name" value="ClpP/crotonase-like_dom_sf"/>
</dbReference>
<dbReference type="Proteomes" id="UP000199652">
    <property type="component" value="Unassembled WGS sequence"/>
</dbReference>
<keyword evidence="3 4" id="KW-0443">Lipid metabolism</keyword>
<dbReference type="GO" id="GO:0009317">
    <property type="term" value="C:acetyl-CoA carboxylase complex"/>
    <property type="evidence" value="ECO:0007669"/>
    <property type="project" value="InterPro"/>
</dbReference>
<reference evidence="7" key="1">
    <citation type="submission" date="2016-10" db="EMBL/GenBank/DDBJ databases">
        <authorList>
            <person name="Varghese N."/>
            <person name="Submissions S."/>
        </authorList>
    </citation>
    <scope>NUCLEOTIDE SEQUENCE [LARGE SCALE GENOMIC DNA]</scope>
    <source>
        <strain evidence="7">VPI 5359</strain>
    </source>
</reference>
<keyword evidence="4" id="KW-0862">Zinc</keyword>
<dbReference type="EC" id="2.1.3.15" evidence="4"/>
<dbReference type="SUPFAM" id="SSF52096">
    <property type="entry name" value="ClpP/crotonase"/>
    <property type="match status" value="1"/>
</dbReference>
<evidence type="ECO:0000313" key="6">
    <source>
        <dbReference type="EMBL" id="SDX32497.1"/>
    </source>
</evidence>
<organism evidence="6 7">
    <name type="scientific">Eubacterium barkeri</name>
    <name type="common">Clostridium barkeri</name>
    <dbReference type="NCBI Taxonomy" id="1528"/>
    <lineage>
        <taxon>Bacteria</taxon>
        <taxon>Bacillati</taxon>
        <taxon>Bacillota</taxon>
        <taxon>Clostridia</taxon>
        <taxon>Eubacteriales</taxon>
        <taxon>Eubacteriaceae</taxon>
        <taxon>Eubacterium</taxon>
    </lineage>
</organism>
<comment type="subcellular location">
    <subcellularLocation>
        <location evidence="4">Cytoplasm</location>
    </subcellularLocation>
</comment>
<feature type="binding site" evidence="4">
    <location>
        <position position="61"/>
    </location>
    <ligand>
        <name>Zn(2+)</name>
        <dbReference type="ChEBI" id="CHEBI:29105"/>
    </ligand>
</feature>
<feature type="binding site" evidence="4">
    <location>
        <position position="43"/>
    </location>
    <ligand>
        <name>Zn(2+)</name>
        <dbReference type="ChEBI" id="CHEBI:29105"/>
    </ligand>
</feature>
<evidence type="ECO:0000256" key="4">
    <source>
        <dbReference type="HAMAP-Rule" id="MF_01395"/>
    </source>
</evidence>
<dbReference type="InterPro" id="IPR034733">
    <property type="entry name" value="AcCoA_carboxyl_beta"/>
</dbReference>
<dbReference type="EMBL" id="FNOU01000001">
    <property type="protein sequence ID" value="SDX32497.1"/>
    <property type="molecule type" value="Genomic_DNA"/>
</dbReference>
<sequence length="294" mass="32228">MNPFFKKQRDKIFKLKALREGQSTPGPLPVSETQPLGITCPTCGHTTTLDILKKQDQVCRCGYHYPLDAHTRLQITLDPGTFHDIGRHVRPFDWLGFPGYAQKLKSVQNTTGLTDGVVSGRGRIDGFPVVIAVMDTRFLMGSMGSAVGEKITLATELATKKKLPLIIFCASGGARMQEGILSLMQMAKTSAALKRFSDRGGLYISVLTHPTTGGVTASFAMLGDITLAEPEALIGFAGPRVIEQTIGETLPQGFQRSEFQEDHGFVDAVVERREMRDTLLRILRLHDLKGGTDR</sequence>
<keyword evidence="4" id="KW-0547">Nucleotide-binding</keyword>
<name>A0A1H3AS32_EUBBA</name>
<dbReference type="PROSITE" id="PS50980">
    <property type="entry name" value="COA_CT_NTER"/>
    <property type="match status" value="1"/>
</dbReference>
<accession>A0A1H3AS32</accession>
<keyword evidence="4" id="KW-0863">Zinc-finger</keyword>
<dbReference type="UniPathway" id="UPA00655">
    <property type="reaction ID" value="UER00711"/>
</dbReference>
<proteinExistence type="inferred from homology"/>
<dbReference type="InterPro" id="IPR011762">
    <property type="entry name" value="COA_CT_N"/>
</dbReference>
<protein>
    <recommendedName>
        <fullName evidence="4">Acetyl-coenzyme A carboxylase carboxyl transferase subunit beta</fullName>
        <shortName evidence="4">ACCase subunit beta</shortName>
        <shortName evidence="4">Acetyl-CoA carboxylase carboxyltransferase subunit beta</shortName>
        <ecNumber evidence="4">2.1.3.15</ecNumber>
    </recommendedName>
</protein>
<comment type="cofactor">
    <cofactor evidence="4">
        <name>Zn(2+)</name>
        <dbReference type="ChEBI" id="CHEBI:29105"/>
    </cofactor>
    <text evidence="4">Binds 1 zinc ion per subunit.</text>
</comment>
<dbReference type="PRINTS" id="PR01070">
    <property type="entry name" value="ACCCTRFRASEB"/>
</dbReference>
<keyword evidence="7" id="KW-1185">Reference proteome</keyword>
<dbReference type="GO" id="GO:0006633">
    <property type="term" value="P:fatty acid biosynthetic process"/>
    <property type="evidence" value="ECO:0007669"/>
    <property type="project" value="UniProtKB-KW"/>
</dbReference>
<dbReference type="PANTHER" id="PTHR42995">
    <property type="entry name" value="ACETYL-COENZYME A CARBOXYLASE CARBOXYL TRANSFERASE SUBUNIT BETA, CHLOROPLASTIC"/>
    <property type="match status" value="1"/>
</dbReference>
<dbReference type="GO" id="GO:0016743">
    <property type="term" value="F:carboxyl- or carbamoyltransferase activity"/>
    <property type="evidence" value="ECO:0007669"/>
    <property type="project" value="UniProtKB-UniRule"/>
</dbReference>
<comment type="catalytic activity">
    <reaction evidence="4">
        <text>N(6)-carboxybiotinyl-L-lysyl-[protein] + acetyl-CoA = N(6)-biotinyl-L-lysyl-[protein] + malonyl-CoA</text>
        <dbReference type="Rhea" id="RHEA:54728"/>
        <dbReference type="Rhea" id="RHEA-COMP:10505"/>
        <dbReference type="Rhea" id="RHEA-COMP:10506"/>
        <dbReference type="ChEBI" id="CHEBI:57288"/>
        <dbReference type="ChEBI" id="CHEBI:57384"/>
        <dbReference type="ChEBI" id="CHEBI:83144"/>
        <dbReference type="ChEBI" id="CHEBI:83145"/>
        <dbReference type="EC" id="2.1.3.15"/>
    </reaction>
</comment>
<dbReference type="STRING" id="1528.SAMN04488579_101159"/>
<dbReference type="GO" id="GO:0005524">
    <property type="term" value="F:ATP binding"/>
    <property type="evidence" value="ECO:0007669"/>
    <property type="project" value="UniProtKB-KW"/>
</dbReference>
<feature type="binding site" evidence="4">
    <location>
        <position position="59"/>
    </location>
    <ligand>
        <name>Zn(2+)</name>
        <dbReference type="ChEBI" id="CHEBI:29105"/>
    </ligand>
</feature>
<evidence type="ECO:0000256" key="3">
    <source>
        <dbReference type="ARBA" id="ARBA00023098"/>
    </source>
</evidence>
<dbReference type="NCBIfam" id="TIGR00515">
    <property type="entry name" value="accD"/>
    <property type="match status" value="1"/>
</dbReference>
<keyword evidence="4" id="KW-0479">Metal-binding</keyword>
<dbReference type="GO" id="GO:0008270">
    <property type="term" value="F:zinc ion binding"/>
    <property type="evidence" value="ECO:0007669"/>
    <property type="project" value="UniProtKB-UniRule"/>
</dbReference>
<evidence type="ECO:0000259" key="5">
    <source>
        <dbReference type="PROSITE" id="PS50980"/>
    </source>
</evidence>
<keyword evidence="4" id="KW-0067">ATP-binding</keyword>
<dbReference type="Pfam" id="PF01039">
    <property type="entry name" value="Carboxyl_trans"/>
    <property type="match status" value="1"/>
</dbReference>
<evidence type="ECO:0000256" key="1">
    <source>
        <dbReference type="ARBA" id="ARBA00022516"/>
    </source>
</evidence>
<keyword evidence="1 4" id="KW-0444">Lipid biosynthesis</keyword>
<comment type="pathway">
    <text evidence="4">Lipid metabolism; malonyl-CoA biosynthesis; malonyl-CoA from acetyl-CoA: step 1/1.</text>
</comment>
<comment type="similarity">
    <text evidence="4">Belongs to the AccD/PCCB family.</text>
</comment>
<evidence type="ECO:0000313" key="7">
    <source>
        <dbReference type="Proteomes" id="UP000199652"/>
    </source>
</evidence>
<feature type="binding site" evidence="4">
    <location>
        <position position="40"/>
    </location>
    <ligand>
        <name>Zn(2+)</name>
        <dbReference type="ChEBI" id="CHEBI:29105"/>
    </ligand>
</feature>
<dbReference type="OrthoDB" id="9772975at2"/>
<dbReference type="HAMAP" id="MF_01395">
    <property type="entry name" value="AcetylCoA_CT_beta"/>
    <property type="match status" value="1"/>
</dbReference>
<keyword evidence="4" id="KW-0275">Fatty acid biosynthesis</keyword>
<dbReference type="RefSeq" id="WP_090242462.1">
    <property type="nucleotide sequence ID" value="NZ_FNOU01000001.1"/>
</dbReference>